<evidence type="ECO:0000313" key="2">
    <source>
        <dbReference type="EMBL" id="HIT94531.1"/>
    </source>
</evidence>
<dbReference type="Pfam" id="PF22564">
    <property type="entry name" value="HAAS"/>
    <property type="match status" value="1"/>
</dbReference>
<evidence type="ECO:0000313" key="3">
    <source>
        <dbReference type="Proteomes" id="UP000824160"/>
    </source>
</evidence>
<keyword evidence="1" id="KW-0472">Membrane</keyword>
<dbReference type="EMBL" id="DVLW01000135">
    <property type="protein sequence ID" value="HIT94531.1"/>
    <property type="molecule type" value="Genomic_DNA"/>
</dbReference>
<protein>
    <submittedName>
        <fullName evidence="2">DUF1700 domain-containing protein</fullName>
    </submittedName>
</protein>
<reference evidence="2" key="2">
    <citation type="journal article" date="2021" name="PeerJ">
        <title>Extensive microbial diversity within the chicken gut microbiome revealed by metagenomics and culture.</title>
        <authorList>
            <person name="Gilroy R."/>
            <person name="Ravi A."/>
            <person name="Getino M."/>
            <person name="Pursley I."/>
            <person name="Horton D.L."/>
            <person name="Alikhan N.F."/>
            <person name="Baker D."/>
            <person name="Gharbi K."/>
            <person name="Hall N."/>
            <person name="Watson M."/>
            <person name="Adriaenssens E.M."/>
            <person name="Foster-Nyarko E."/>
            <person name="Jarju S."/>
            <person name="Secka A."/>
            <person name="Antonio M."/>
            <person name="Oren A."/>
            <person name="Chaudhuri R.R."/>
            <person name="La Ragione R."/>
            <person name="Hildebrand F."/>
            <person name="Pallen M.J."/>
        </authorList>
    </citation>
    <scope>NUCLEOTIDE SEQUENCE</scope>
    <source>
        <strain evidence="2">ChiBcec7-5410</strain>
    </source>
</reference>
<feature type="transmembrane region" description="Helical" evidence="1">
    <location>
        <begin position="125"/>
        <end position="147"/>
    </location>
</feature>
<gene>
    <name evidence="2" type="ORF">IAC43_05050</name>
</gene>
<reference evidence="2" key="1">
    <citation type="submission" date="2020-10" db="EMBL/GenBank/DDBJ databases">
        <authorList>
            <person name="Gilroy R."/>
        </authorList>
    </citation>
    <scope>NUCLEOTIDE SEQUENCE</scope>
    <source>
        <strain evidence="2">ChiBcec7-5410</strain>
    </source>
</reference>
<feature type="transmembrane region" description="Helical" evidence="1">
    <location>
        <begin position="89"/>
        <end position="118"/>
    </location>
</feature>
<dbReference type="AlphaFoldDB" id="A0A9D1H794"/>
<organism evidence="2 3">
    <name type="scientific">Candidatus Faecivivens stercoripullorum</name>
    <dbReference type="NCBI Taxonomy" id="2840805"/>
    <lineage>
        <taxon>Bacteria</taxon>
        <taxon>Bacillati</taxon>
        <taxon>Bacillota</taxon>
        <taxon>Clostridia</taxon>
        <taxon>Eubacteriales</taxon>
        <taxon>Oscillospiraceae</taxon>
        <taxon>Oscillospiraceae incertae sedis</taxon>
        <taxon>Candidatus Faecivivens</taxon>
    </lineage>
</organism>
<comment type="caution">
    <text evidence="2">The sequence shown here is derived from an EMBL/GenBank/DDBJ whole genome shotgun (WGS) entry which is preliminary data.</text>
</comment>
<dbReference type="Proteomes" id="UP000824160">
    <property type="component" value="Unassembled WGS sequence"/>
</dbReference>
<feature type="transmembrane region" description="Helical" evidence="1">
    <location>
        <begin position="153"/>
        <end position="178"/>
    </location>
</feature>
<name>A0A9D1H794_9FIRM</name>
<sequence>MTKLEFIAALRAKLHMLSKEEREDAVQFYEEYFDEAGPENEQAVIDELGSPDAVAEKILSGEGKVVQRGWQNGGSAQHPHKKSQKSGNILPWVLLAIVTSPFWVSALLILICVVVAVLMMIAAAALVVFALAVTCLVSLGVAVWMIPQDPLNGLMVLSIGMIGLGGFLVVIPLIMLLFKKGFPALGRGWNKLSGWVKKNAKKAWSKIKNIG</sequence>
<evidence type="ECO:0000256" key="1">
    <source>
        <dbReference type="SAM" id="Phobius"/>
    </source>
</evidence>
<proteinExistence type="predicted"/>
<accession>A0A9D1H794</accession>
<keyword evidence="1" id="KW-1133">Transmembrane helix</keyword>
<keyword evidence="1" id="KW-0812">Transmembrane</keyword>